<dbReference type="EMBL" id="BAAAVS010000060">
    <property type="protein sequence ID" value="GAA3048990.1"/>
    <property type="molecule type" value="Genomic_DNA"/>
</dbReference>
<evidence type="ECO:0000313" key="2">
    <source>
        <dbReference type="Proteomes" id="UP001501035"/>
    </source>
</evidence>
<proteinExistence type="predicted"/>
<gene>
    <name evidence="1" type="ORF">GCM10010528_30190</name>
</gene>
<keyword evidence="2" id="KW-1185">Reference proteome</keyword>
<dbReference type="Proteomes" id="UP001501035">
    <property type="component" value="Unassembled WGS sequence"/>
</dbReference>
<protein>
    <submittedName>
        <fullName evidence="1">Uncharacterized protein</fullName>
    </submittedName>
</protein>
<sequence length="87" mass="8961">MTFAVSGAAAMSVTIPDRNPLTVTFASVGRFITVSKSMCNGQLSRPAPGAGKDSTENCAHPVDTAATTLTATTVRLNRLILMAAPLP</sequence>
<organism evidence="1 2">
    <name type="scientific">Gordonia defluvii</name>
    <dbReference type="NCBI Taxonomy" id="283718"/>
    <lineage>
        <taxon>Bacteria</taxon>
        <taxon>Bacillati</taxon>
        <taxon>Actinomycetota</taxon>
        <taxon>Actinomycetes</taxon>
        <taxon>Mycobacteriales</taxon>
        <taxon>Gordoniaceae</taxon>
        <taxon>Gordonia</taxon>
    </lineage>
</organism>
<reference evidence="2" key="1">
    <citation type="journal article" date="2019" name="Int. J. Syst. Evol. Microbiol.">
        <title>The Global Catalogue of Microorganisms (GCM) 10K type strain sequencing project: providing services to taxonomists for standard genome sequencing and annotation.</title>
        <authorList>
            <consortium name="The Broad Institute Genomics Platform"/>
            <consortium name="The Broad Institute Genome Sequencing Center for Infectious Disease"/>
            <person name="Wu L."/>
            <person name="Ma J."/>
        </authorList>
    </citation>
    <scope>NUCLEOTIDE SEQUENCE [LARGE SCALE GENOMIC DNA]</scope>
    <source>
        <strain evidence="2">JCM 14234</strain>
    </source>
</reference>
<name>A0ABP6LQY1_9ACTN</name>
<accession>A0ABP6LQY1</accession>
<evidence type="ECO:0000313" key="1">
    <source>
        <dbReference type="EMBL" id="GAA3048990.1"/>
    </source>
</evidence>
<comment type="caution">
    <text evidence="1">The sequence shown here is derived from an EMBL/GenBank/DDBJ whole genome shotgun (WGS) entry which is preliminary data.</text>
</comment>